<feature type="compositionally biased region" description="Low complexity" evidence="1">
    <location>
        <begin position="1"/>
        <end position="49"/>
    </location>
</feature>
<proteinExistence type="predicted"/>
<dbReference type="EMBL" id="DF844629">
    <property type="protein sequence ID" value="GAT48517.1"/>
    <property type="molecule type" value="Genomic_DNA"/>
</dbReference>
<evidence type="ECO:0000313" key="3">
    <source>
        <dbReference type="Proteomes" id="UP000815677"/>
    </source>
</evidence>
<reference evidence="2" key="1">
    <citation type="submission" date="2014-09" db="EMBL/GenBank/DDBJ databases">
        <title>Genome sequence of the luminous mushroom Mycena chlorophos for searching fungal bioluminescence genes.</title>
        <authorList>
            <person name="Tanaka Y."/>
            <person name="Kasuga D."/>
            <person name="Oba Y."/>
            <person name="Hase S."/>
            <person name="Sato K."/>
            <person name="Oba Y."/>
            <person name="Sakakibara Y."/>
        </authorList>
    </citation>
    <scope>NUCLEOTIDE SEQUENCE</scope>
</reference>
<sequence>PGAGTSTDTETSAASAAAASSNGTSPSTNSSASSSATSTSTNTSSGSPSVDVPSLAGSNASSSTNPASTNPAGSSVTTSATTTGVDGSTGAGREGPEDDGPQDVETIVRRMLSNGVERTFVNRVVPDESELNEVKAALQSLGPDFMDILPHVQNLRYQARDEKDYPPVISIANFDTLLGPFARAWICNPDLDKTWGSWVRDAKYTAAALKKKKRKAAAAEDNADYADGESGGEESQGGTSKRKKQRKTREGDEEPSPQSAFGAKPKPKPRAAAGQSAETALTPTNGEWGRMEKVEMEGKGWGTSWLRLVGVWWEMEGKLDFAIAGGRRPWRRNEDDALNRSGEGGWSELQWPGPNGFLGVLACLKWWGEKLGSPDNSNAWREVVEDVTWVLETMPSLWPQAPPDNIQPDVNRGADGGVEATGKGQGGEAAWRKQPGGIRSRVCSGAIRTRISRHLTSLTAEANARIYCTEKSGKNRDGYVTAAEVCEQAEAAMQIKRPDGSLSARSMPKFPSGSRGRKTEANFLVEVNRRNADGKLMYDTTTRSPLKDKIPMTGATFSDGTPQDLYFSADHPAYSGKFKGMKLILEERGFTGLEKMHTKCANFKCADLDPDASPCCCRRMLFNQSDFFMVKSILEETCSDRGVEVLFLPKFHCELNPIEMVWGYAKCPYRLKPESSKEEHLEANTLDALSNVPCANMLVMLIGLAMDASEDCLGHKRHGQPRNSTAIGSFPLIYLSCWTRRRLISLRA</sequence>
<dbReference type="PANTHER" id="PTHR35871:SF1">
    <property type="entry name" value="CXC1-LIKE CYSTEINE CLUSTER ASSOCIATED WITH KDZ TRANSPOSASES DOMAIN-CONTAINING PROTEIN"/>
    <property type="match status" value="1"/>
</dbReference>
<organism evidence="2 3">
    <name type="scientific">Mycena chlorophos</name>
    <name type="common">Agaric fungus</name>
    <name type="synonym">Agaricus chlorophos</name>
    <dbReference type="NCBI Taxonomy" id="658473"/>
    <lineage>
        <taxon>Eukaryota</taxon>
        <taxon>Fungi</taxon>
        <taxon>Dikarya</taxon>
        <taxon>Basidiomycota</taxon>
        <taxon>Agaricomycotina</taxon>
        <taxon>Agaricomycetes</taxon>
        <taxon>Agaricomycetidae</taxon>
        <taxon>Agaricales</taxon>
        <taxon>Marasmiineae</taxon>
        <taxon>Mycenaceae</taxon>
        <taxon>Mycena</taxon>
    </lineage>
</organism>
<accession>A0ABQ0LDC7</accession>
<dbReference type="InterPro" id="IPR036397">
    <property type="entry name" value="RNaseH_sf"/>
</dbReference>
<dbReference type="Gene3D" id="3.30.420.10">
    <property type="entry name" value="Ribonuclease H-like superfamily/Ribonuclease H"/>
    <property type="match status" value="1"/>
</dbReference>
<feature type="compositionally biased region" description="Polar residues" evidence="1">
    <location>
        <begin position="276"/>
        <end position="285"/>
    </location>
</feature>
<feature type="compositionally biased region" description="Low complexity" evidence="1">
    <location>
        <begin position="58"/>
        <end position="86"/>
    </location>
</feature>
<gene>
    <name evidence="2" type="ORF">MCHLO_05911</name>
</gene>
<feature type="region of interest" description="Disordered" evidence="1">
    <location>
        <begin position="1"/>
        <end position="103"/>
    </location>
</feature>
<evidence type="ECO:0008006" key="4">
    <source>
        <dbReference type="Google" id="ProtNLM"/>
    </source>
</evidence>
<protein>
    <recommendedName>
        <fullName evidence="4">Tc1-like transposase DDE domain-containing protein</fullName>
    </recommendedName>
</protein>
<dbReference type="PANTHER" id="PTHR35871">
    <property type="entry name" value="EXPRESSED PROTEIN"/>
    <property type="match status" value="1"/>
</dbReference>
<dbReference type="Proteomes" id="UP000815677">
    <property type="component" value="Unassembled WGS sequence"/>
</dbReference>
<feature type="region of interest" description="Disordered" evidence="1">
    <location>
        <begin position="212"/>
        <end position="290"/>
    </location>
</feature>
<name>A0ABQ0LDC7_MYCCL</name>
<evidence type="ECO:0000256" key="1">
    <source>
        <dbReference type="SAM" id="MobiDB-lite"/>
    </source>
</evidence>
<feature type="compositionally biased region" description="Acidic residues" evidence="1">
    <location>
        <begin position="221"/>
        <end position="232"/>
    </location>
</feature>
<evidence type="ECO:0000313" key="2">
    <source>
        <dbReference type="EMBL" id="GAT48517.1"/>
    </source>
</evidence>
<feature type="non-terminal residue" evidence="2">
    <location>
        <position position="1"/>
    </location>
</feature>
<keyword evidence="3" id="KW-1185">Reference proteome</keyword>